<dbReference type="EMBL" id="SRLO01000066">
    <property type="protein sequence ID" value="TNN79249.1"/>
    <property type="molecule type" value="Genomic_DNA"/>
</dbReference>
<protein>
    <submittedName>
        <fullName evidence="1">Uncharacterized protein</fullName>
    </submittedName>
</protein>
<name>A0A4Z2IMK8_9TELE</name>
<organism evidence="1 2">
    <name type="scientific">Liparis tanakae</name>
    <name type="common">Tanaka's snailfish</name>
    <dbReference type="NCBI Taxonomy" id="230148"/>
    <lineage>
        <taxon>Eukaryota</taxon>
        <taxon>Metazoa</taxon>
        <taxon>Chordata</taxon>
        <taxon>Craniata</taxon>
        <taxon>Vertebrata</taxon>
        <taxon>Euteleostomi</taxon>
        <taxon>Actinopterygii</taxon>
        <taxon>Neopterygii</taxon>
        <taxon>Teleostei</taxon>
        <taxon>Neoteleostei</taxon>
        <taxon>Acanthomorphata</taxon>
        <taxon>Eupercaria</taxon>
        <taxon>Perciformes</taxon>
        <taxon>Cottioidei</taxon>
        <taxon>Cottales</taxon>
        <taxon>Liparidae</taxon>
        <taxon>Liparis</taxon>
    </lineage>
</organism>
<accession>A0A4Z2IMK8</accession>
<comment type="caution">
    <text evidence="1">The sequence shown here is derived from an EMBL/GenBank/DDBJ whole genome shotgun (WGS) entry which is preliminary data.</text>
</comment>
<reference evidence="1 2" key="1">
    <citation type="submission" date="2019-03" db="EMBL/GenBank/DDBJ databases">
        <title>First draft genome of Liparis tanakae, snailfish: a comprehensive survey of snailfish specific genes.</title>
        <authorList>
            <person name="Kim W."/>
            <person name="Song I."/>
            <person name="Jeong J.-H."/>
            <person name="Kim D."/>
            <person name="Kim S."/>
            <person name="Ryu S."/>
            <person name="Song J.Y."/>
            <person name="Lee S.K."/>
        </authorList>
    </citation>
    <scope>NUCLEOTIDE SEQUENCE [LARGE SCALE GENOMIC DNA]</scope>
    <source>
        <tissue evidence="1">Muscle</tissue>
    </source>
</reference>
<evidence type="ECO:0000313" key="1">
    <source>
        <dbReference type="EMBL" id="TNN79249.1"/>
    </source>
</evidence>
<gene>
    <name evidence="1" type="ORF">EYF80_010494</name>
</gene>
<dbReference type="AlphaFoldDB" id="A0A4Z2IMK8"/>
<keyword evidence="2" id="KW-1185">Reference proteome</keyword>
<dbReference type="Proteomes" id="UP000314294">
    <property type="component" value="Unassembled WGS sequence"/>
</dbReference>
<proteinExistence type="predicted"/>
<evidence type="ECO:0000313" key="2">
    <source>
        <dbReference type="Proteomes" id="UP000314294"/>
    </source>
</evidence>
<sequence>MAADLPENFANQGAHSQGQSAALCFRSLSLSAEPSLQIRVYDILYFTVGLTAESPVVRIVFPLAPLEVLKGVTLLIS</sequence>